<dbReference type="RefSeq" id="WP_175590616.1">
    <property type="nucleotide sequence ID" value="NZ_JABWGN010000006.1"/>
</dbReference>
<feature type="domain" description="HTH tetR-type" evidence="5">
    <location>
        <begin position="11"/>
        <end position="71"/>
    </location>
</feature>
<dbReference type="PROSITE" id="PS50977">
    <property type="entry name" value="HTH_TETR_2"/>
    <property type="match status" value="1"/>
</dbReference>
<evidence type="ECO:0000256" key="1">
    <source>
        <dbReference type="ARBA" id="ARBA00023015"/>
    </source>
</evidence>
<proteinExistence type="predicted"/>
<dbReference type="InterPro" id="IPR001647">
    <property type="entry name" value="HTH_TetR"/>
</dbReference>
<dbReference type="Pfam" id="PF21993">
    <property type="entry name" value="TetR_C_13_2"/>
    <property type="match status" value="1"/>
</dbReference>
<organism evidence="6 7">
    <name type="scientific">Nonomuraea montanisoli</name>
    <dbReference type="NCBI Taxonomy" id="2741721"/>
    <lineage>
        <taxon>Bacteria</taxon>
        <taxon>Bacillati</taxon>
        <taxon>Actinomycetota</taxon>
        <taxon>Actinomycetes</taxon>
        <taxon>Streptosporangiales</taxon>
        <taxon>Streptosporangiaceae</taxon>
        <taxon>Nonomuraea</taxon>
    </lineage>
</organism>
<protein>
    <submittedName>
        <fullName evidence="6">TetR/AcrR family transcriptional regulator</fullName>
    </submittedName>
</protein>
<dbReference type="Gene3D" id="1.10.357.10">
    <property type="entry name" value="Tetracycline Repressor, domain 2"/>
    <property type="match status" value="1"/>
</dbReference>
<dbReference type="PANTHER" id="PTHR47506:SF3">
    <property type="entry name" value="HTH-TYPE TRANSCRIPTIONAL REGULATOR LMRA"/>
    <property type="match status" value="1"/>
</dbReference>
<keyword evidence="1" id="KW-0805">Transcription regulation</keyword>
<keyword evidence="2 4" id="KW-0238">DNA-binding</keyword>
<dbReference type="SUPFAM" id="SSF46689">
    <property type="entry name" value="Homeodomain-like"/>
    <property type="match status" value="1"/>
</dbReference>
<name>A0A7Y6I9A1_9ACTN</name>
<dbReference type="Pfam" id="PF00440">
    <property type="entry name" value="TetR_N"/>
    <property type="match status" value="1"/>
</dbReference>
<gene>
    <name evidence="6" type="ORF">HTZ77_17300</name>
</gene>
<dbReference type="SUPFAM" id="SSF48498">
    <property type="entry name" value="Tetracyclin repressor-like, C-terminal domain"/>
    <property type="match status" value="1"/>
</dbReference>
<dbReference type="EMBL" id="JABWGN010000006">
    <property type="protein sequence ID" value="NUW33175.1"/>
    <property type="molecule type" value="Genomic_DNA"/>
</dbReference>
<evidence type="ECO:0000256" key="3">
    <source>
        <dbReference type="ARBA" id="ARBA00023163"/>
    </source>
</evidence>
<evidence type="ECO:0000259" key="5">
    <source>
        <dbReference type="PROSITE" id="PS50977"/>
    </source>
</evidence>
<evidence type="ECO:0000256" key="4">
    <source>
        <dbReference type="PROSITE-ProRule" id="PRU00335"/>
    </source>
</evidence>
<feature type="DNA-binding region" description="H-T-H motif" evidence="4">
    <location>
        <begin position="34"/>
        <end position="53"/>
    </location>
</feature>
<dbReference type="GO" id="GO:0003677">
    <property type="term" value="F:DNA binding"/>
    <property type="evidence" value="ECO:0007669"/>
    <property type="project" value="UniProtKB-UniRule"/>
</dbReference>
<dbReference type="PANTHER" id="PTHR47506">
    <property type="entry name" value="TRANSCRIPTIONAL REGULATORY PROTEIN"/>
    <property type="match status" value="1"/>
</dbReference>
<evidence type="ECO:0000313" key="6">
    <source>
        <dbReference type="EMBL" id="NUW33175.1"/>
    </source>
</evidence>
<keyword evidence="3" id="KW-0804">Transcription</keyword>
<sequence>MGVLTLPQPEQRTRERIIVGAADLIRRRGLAGSTVRDLATHSGAPLGSTYHYFPRGKQQLAAEAVRFAGELVTRVLERELRAGPAAGVRAFLGLWRQTVIDSDFAAGCPVLAVAVEEPPGEGDPEAITAAAEVFTAWEDLLSASLREHGASPRQAAGLATLIVASVEGTVAMCRAKRDIQPLDDVAAQLETLIGAAVTT</sequence>
<comment type="caution">
    <text evidence="6">The sequence shown here is derived from an EMBL/GenBank/DDBJ whole genome shotgun (WGS) entry which is preliminary data.</text>
</comment>
<evidence type="ECO:0000256" key="2">
    <source>
        <dbReference type="ARBA" id="ARBA00023125"/>
    </source>
</evidence>
<reference evidence="6 7" key="1">
    <citation type="submission" date="2020-06" db="EMBL/GenBank/DDBJ databases">
        <title>Nonomuraea sp. SMC257, a novel actinomycete isolated from soil.</title>
        <authorList>
            <person name="Chanama M."/>
        </authorList>
    </citation>
    <scope>NUCLEOTIDE SEQUENCE [LARGE SCALE GENOMIC DNA]</scope>
    <source>
        <strain evidence="6 7">SMC257</strain>
    </source>
</reference>
<dbReference type="Proteomes" id="UP000586042">
    <property type="component" value="Unassembled WGS sequence"/>
</dbReference>
<dbReference type="InterPro" id="IPR036271">
    <property type="entry name" value="Tet_transcr_reg_TetR-rel_C_sf"/>
</dbReference>
<accession>A0A7Y6I9A1</accession>
<evidence type="ECO:0000313" key="7">
    <source>
        <dbReference type="Proteomes" id="UP000586042"/>
    </source>
</evidence>
<keyword evidence="7" id="KW-1185">Reference proteome</keyword>
<dbReference type="InterPro" id="IPR054156">
    <property type="entry name" value="YxaF_TetR_C"/>
</dbReference>
<dbReference type="InterPro" id="IPR009057">
    <property type="entry name" value="Homeodomain-like_sf"/>
</dbReference>
<dbReference type="AlphaFoldDB" id="A0A7Y6I9A1"/>